<dbReference type="Proteomes" id="UP001432027">
    <property type="component" value="Unassembled WGS sequence"/>
</dbReference>
<dbReference type="PANTHER" id="PTHR48043">
    <property type="entry name" value="EG:EG0003.4 PROTEIN-RELATED"/>
    <property type="match status" value="1"/>
</dbReference>
<comment type="caution">
    <text evidence="6">The sequence shown here is derived from an EMBL/GenBank/DDBJ whole genome shotgun (WGS) entry which is preliminary data.</text>
</comment>
<evidence type="ECO:0000256" key="2">
    <source>
        <dbReference type="ARBA" id="ARBA00012544"/>
    </source>
</evidence>
<evidence type="ECO:0000313" key="7">
    <source>
        <dbReference type="Proteomes" id="UP001432027"/>
    </source>
</evidence>
<accession>A0AAV5TGP8</accession>
<dbReference type="AlphaFoldDB" id="A0AAV5TGP8"/>
<name>A0AAV5TGP8_9BILA</name>
<dbReference type="GO" id="GO:0015020">
    <property type="term" value="F:glucuronosyltransferase activity"/>
    <property type="evidence" value="ECO:0007669"/>
    <property type="project" value="UniProtKB-EC"/>
</dbReference>
<keyword evidence="3" id="KW-0328">Glycosyltransferase</keyword>
<dbReference type="EC" id="2.4.1.17" evidence="2"/>
<keyword evidence="4" id="KW-0808">Transferase</keyword>
<comment type="similarity">
    <text evidence="1">Belongs to the UDP-glycosyltransferase family.</text>
</comment>
<dbReference type="Pfam" id="PF06722">
    <property type="entry name" value="EryCIII-like_C"/>
    <property type="match status" value="1"/>
</dbReference>
<feature type="non-terminal residue" evidence="6">
    <location>
        <position position="99"/>
    </location>
</feature>
<evidence type="ECO:0000313" key="6">
    <source>
        <dbReference type="EMBL" id="GMS93270.1"/>
    </source>
</evidence>
<dbReference type="EMBL" id="BTSX01000004">
    <property type="protein sequence ID" value="GMS93270.1"/>
    <property type="molecule type" value="Genomic_DNA"/>
</dbReference>
<dbReference type="InterPro" id="IPR010610">
    <property type="entry name" value="EryCIII-like_C"/>
</dbReference>
<sequence length="99" mass="10955">HCGQGSTTEATTAGVPLIVIPVAADQKRNAEVINRIGSGILMEKESLEHPSELEAALTEALNNPKYRNNARAVGEMIRNRPFTPRETFVRNMEFMARYG</sequence>
<feature type="non-terminal residue" evidence="6">
    <location>
        <position position="1"/>
    </location>
</feature>
<gene>
    <name evidence="6" type="ORF">PENTCL1PPCAC_15445</name>
</gene>
<keyword evidence="7" id="KW-1185">Reference proteome</keyword>
<evidence type="ECO:0000256" key="3">
    <source>
        <dbReference type="ARBA" id="ARBA00022676"/>
    </source>
</evidence>
<dbReference type="SUPFAM" id="SSF53756">
    <property type="entry name" value="UDP-Glycosyltransferase/glycogen phosphorylase"/>
    <property type="match status" value="1"/>
</dbReference>
<dbReference type="PANTHER" id="PTHR48043:SF23">
    <property type="entry name" value="UDP-GLUCURONOSYLTRANSFERASE"/>
    <property type="match status" value="1"/>
</dbReference>
<evidence type="ECO:0000256" key="1">
    <source>
        <dbReference type="ARBA" id="ARBA00009995"/>
    </source>
</evidence>
<protein>
    <recommendedName>
        <fullName evidence="2">glucuronosyltransferase</fullName>
        <ecNumber evidence="2">2.4.1.17</ecNumber>
    </recommendedName>
</protein>
<feature type="domain" description="Erythromycin biosynthesis protein CIII-like C-terminal" evidence="5">
    <location>
        <begin position="1"/>
        <end position="86"/>
    </location>
</feature>
<proteinExistence type="inferred from homology"/>
<organism evidence="6 7">
    <name type="scientific">Pristionchus entomophagus</name>
    <dbReference type="NCBI Taxonomy" id="358040"/>
    <lineage>
        <taxon>Eukaryota</taxon>
        <taxon>Metazoa</taxon>
        <taxon>Ecdysozoa</taxon>
        <taxon>Nematoda</taxon>
        <taxon>Chromadorea</taxon>
        <taxon>Rhabditida</taxon>
        <taxon>Rhabditina</taxon>
        <taxon>Diplogasteromorpha</taxon>
        <taxon>Diplogasteroidea</taxon>
        <taxon>Neodiplogasteridae</taxon>
        <taxon>Pristionchus</taxon>
    </lineage>
</organism>
<reference evidence="6" key="1">
    <citation type="submission" date="2023-10" db="EMBL/GenBank/DDBJ databases">
        <title>Genome assembly of Pristionchus species.</title>
        <authorList>
            <person name="Yoshida K."/>
            <person name="Sommer R.J."/>
        </authorList>
    </citation>
    <scope>NUCLEOTIDE SEQUENCE</scope>
    <source>
        <strain evidence="6">RS0144</strain>
    </source>
</reference>
<evidence type="ECO:0000256" key="4">
    <source>
        <dbReference type="ARBA" id="ARBA00022679"/>
    </source>
</evidence>
<dbReference type="InterPro" id="IPR050271">
    <property type="entry name" value="UDP-glycosyltransferase"/>
</dbReference>
<dbReference type="Gene3D" id="3.40.50.2000">
    <property type="entry name" value="Glycogen Phosphorylase B"/>
    <property type="match status" value="1"/>
</dbReference>
<evidence type="ECO:0000259" key="5">
    <source>
        <dbReference type="Pfam" id="PF06722"/>
    </source>
</evidence>